<dbReference type="SMART" id="SM00382">
    <property type="entry name" value="AAA"/>
    <property type="match status" value="1"/>
</dbReference>
<evidence type="ECO:0000313" key="10">
    <source>
        <dbReference type="EMBL" id="QVV88223.1"/>
    </source>
</evidence>
<evidence type="ECO:0000259" key="9">
    <source>
        <dbReference type="PROSITE" id="PS50929"/>
    </source>
</evidence>
<evidence type="ECO:0000256" key="7">
    <source>
        <dbReference type="SAM" id="Phobius"/>
    </source>
</evidence>
<evidence type="ECO:0000256" key="2">
    <source>
        <dbReference type="ARBA" id="ARBA00022692"/>
    </source>
</evidence>
<comment type="subcellular location">
    <subcellularLocation>
        <location evidence="1">Membrane</location>
        <topology evidence="1">Multi-pass membrane protein</topology>
    </subcellularLocation>
</comment>
<dbReference type="Pfam" id="PF00664">
    <property type="entry name" value="ABC_membrane"/>
    <property type="match status" value="1"/>
</dbReference>
<dbReference type="PROSITE" id="PS50893">
    <property type="entry name" value="ABC_TRANSPORTER_2"/>
    <property type="match status" value="1"/>
</dbReference>
<proteinExistence type="predicted"/>
<dbReference type="InterPro" id="IPR027417">
    <property type="entry name" value="P-loop_NTPase"/>
</dbReference>
<keyword evidence="6 7" id="KW-0472">Membrane</keyword>
<keyword evidence="3" id="KW-0547">Nucleotide-binding</keyword>
<dbReference type="EMBL" id="CP075546">
    <property type="protein sequence ID" value="QVV88223.1"/>
    <property type="molecule type" value="Genomic_DNA"/>
</dbReference>
<evidence type="ECO:0000256" key="3">
    <source>
        <dbReference type="ARBA" id="ARBA00022741"/>
    </source>
</evidence>
<dbReference type="Proteomes" id="UP000680656">
    <property type="component" value="Chromosome"/>
</dbReference>
<dbReference type="AlphaFoldDB" id="A0A8E7AZD6"/>
<dbReference type="GeneID" id="65098104"/>
<evidence type="ECO:0000256" key="1">
    <source>
        <dbReference type="ARBA" id="ARBA00004141"/>
    </source>
</evidence>
<feature type="transmembrane region" description="Helical" evidence="7">
    <location>
        <begin position="147"/>
        <end position="171"/>
    </location>
</feature>
<evidence type="ECO:0000259" key="8">
    <source>
        <dbReference type="PROSITE" id="PS50893"/>
    </source>
</evidence>
<dbReference type="PANTHER" id="PTHR24221">
    <property type="entry name" value="ATP-BINDING CASSETTE SUB-FAMILY B"/>
    <property type="match status" value="1"/>
</dbReference>
<evidence type="ECO:0000256" key="5">
    <source>
        <dbReference type="ARBA" id="ARBA00022989"/>
    </source>
</evidence>
<dbReference type="Gene3D" id="1.20.1560.10">
    <property type="entry name" value="ABC transporter type 1, transmembrane domain"/>
    <property type="match status" value="1"/>
</dbReference>
<dbReference type="Pfam" id="PF00005">
    <property type="entry name" value="ABC_tran"/>
    <property type="match status" value="1"/>
</dbReference>
<dbReference type="InterPro" id="IPR036640">
    <property type="entry name" value="ABC1_TM_sf"/>
</dbReference>
<dbReference type="SUPFAM" id="SSF90123">
    <property type="entry name" value="ABC transporter transmembrane region"/>
    <property type="match status" value="1"/>
</dbReference>
<sequence>MVELLKEDNISLISWLTTALFDQRIFNLAEGMSRSMAVTTCAGLISSGTNIGMLFLVSLLIAGVINGNTFSSLAPVIGGMVLLFTIRGGAEALRDISAQRTSDLMKLSVRKRVYEHLLRLGPAYTEHKSSGSVAATIADGVDTLEQYVGFFIPCLVLCFVVPSVLFVAFTILLDLPVALILLVFVPLVPFSVALSYKLSWNEKLDIWRDYHDLSSYYAESLQGLTTLKMFGMSAHRAGLLHKKAEKLKETYIKALKIFFGVHYVCDVVPYLGYGLALLYACIQYSYGKFGIEGVMTVLLVGPIFYEHVIALSQHFHNSLYGKRALDTLEKIIQEKPVVSAPDIPGSVHRTPPPGVRFNDVSFSYETGREVLKNLTFEVKSGETVALVGASGVGKSTVIDLLYRFHDPQKGTIYLEETPIHSFPLDQLREQFSLVSQETYLFYDTIRNNLLIGNPASKETDIIAAATAANIHEWITGLPEGYDTITGERGTRLSGGEKQRIAIARAILKNSPVLLLDEPTSSIDAGSEKLIQAALNELCKDRTVLVIAHRLSTIRRAHRIMVMDEGRIVETGTHEELLKTGGHYARLVQAQVRMLGTTPTECSHISGGAV</sequence>
<dbReference type="InterPro" id="IPR039421">
    <property type="entry name" value="Type_1_exporter"/>
</dbReference>
<feature type="transmembrane region" description="Helical" evidence="7">
    <location>
        <begin position="71"/>
        <end position="90"/>
    </location>
</feature>
<dbReference type="InterPro" id="IPR011527">
    <property type="entry name" value="ABC1_TM_dom"/>
</dbReference>
<dbReference type="KEGG" id="mrtj:KHC33_12930"/>
<evidence type="ECO:0000313" key="11">
    <source>
        <dbReference type="Proteomes" id="UP000680656"/>
    </source>
</evidence>
<reference evidence="10 11" key="1">
    <citation type="submission" date="2021-05" db="EMBL/GenBank/DDBJ databases">
        <title>A novel Methanospirillum isolate from a pyrite-forming mixed culture.</title>
        <authorList>
            <person name="Bunk B."/>
            <person name="Sproer C."/>
            <person name="Spring S."/>
            <person name="Pester M."/>
        </authorList>
    </citation>
    <scope>NUCLEOTIDE SEQUENCE [LARGE SCALE GENOMIC DNA]</scope>
    <source>
        <strain evidence="10 11">J.3.6.1-F.2.7.3</strain>
    </source>
</reference>
<dbReference type="FunFam" id="3.40.50.300:FF:000218">
    <property type="entry name" value="Multidrug ABC transporter ATP-binding protein"/>
    <property type="match status" value="1"/>
</dbReference>
<dbReference type="SUPFAM" id="SSF52540">
    <property type="entry name" value="P-loop containing nucleoside triphosphate hydrolases"/>
    <property type="match status" value="1"/>
</dbReference>
<keyword evidence="5 7" id="KW-1133">Transmembrane helix</keyword>
<feature type="domain" description="ABC transmembrane type-1" evidence="9">
    <location>
        <begin position="37"/>
        <end position="317"/>
    </location>
</feature>
<dbReference type="RefSeq" id="WP_214419039.1">
    <property type="nucleotide sequence ID" value="NZ_CP075546.1"/>
</dbReference>
<feature type="domain" description="ABC transporter" evidence="8">
    <location>
        <begin position="355"/>
        <end position="589"/>
    </location>
</feature>
<keyword evidence="4 10" id="KW-0067">ATP-binding</keyword>
<name>A0A8E7AZD6_9EURY</name>
<dbReference type="InterPro" id="IPR017871">
    <property type="entry name" value="ABC_transporter-like_CS"/>
</dbReference>
<keyword evidence="11" id="KW-1185">Reference proteome</keyword>
<evidence type="ECO:0000256" key="4">
    <source>
        <dbReference type="ARBA" id="ARBA00022840"/>
    </source>
</evidence>
<keyword evidence="2 7" id="KW-0812">Transmembrane</keyword>
<feature type="transmembrane region" description="Helical" evidence="7">
    <location>
        <begin position="177"/>
        <end position="198"/>
    </location>
</feature>
<dbReference type="PROSITE" id="PS00211">
    <property type="entry name" value="ABC_TRANSPORTER_1"/>
    <property type="match status" value="1"/>
</dbReference>
<protein>
    <submittedName>
        <fullName evidence="10">ATP-binding cassette domain-containing protein</fullName>
    </submittedName>
</protein>
<dbReference type="InterPro" id="IPR003593">
    <property type="entry name" value="AAA+_ATPase"/>
</dbReference>
<dbReference type="GO" id="GO:0005524">
    <property type="term" value="F:ATP binding"/>
    <property type="evidence" value="ECO:0007669"/>
    <property type="project" value="UniProtKB-KW"/>
</dbReference>
<feature type="transmembrane region" description="Helical" evidence="7">
    <location>
        <begin position="41"/>
        <end position="65"/>
    </location>
</feature>
<gene>
    <name evidence="10" type="ORF">KHC33_12930</name>
</gene>
<dbReference type="InterPro" id="IPR003439">
    <property type="entry name" value="ABC_transporter-like_ATP-bd"/>
</dbReference>
<accession>A0A8E7AZD6</accession>
<dbReference type="PANTHER" id="PTHR24221:SF654">
    <property type="entry name" value="ATP-BINDING CASSETTE SUB-FAMILY B MEMBER 6"/>
    <property type="match status" value="1"/>
</dbReference>
<dbReference type="Gene3D" id="3.40.50.300">
    <property type="entry name" value="P-loop containing nucleotide triphosphate hydrolases"/>
    <property type="match status" value="1"/>
</dbReference>
<dbReference type="GO" id="GO:0016020">
    <property type="term" value="C:membrane"/>
    <property type="evidence" value="ECO:0007669"/>
    <property type="project" value="UniProtKB-SubCell"/>
</dbReference>
<dbReference type="GO" id="GO:0140359">
    <property type="term" value="F:ABC-type transporter activity"/>
    <property type="evidence" value="ECO:0007669"/>
    <property type="project" value="InterPro"/>
</dbReference>
<dbReference type="PROSITE" id="PS50929">
    <property type="entry name" value="ABC_TM1F"/>
    <property type="match status" value="1"/>
</dbReference>
<evidence type="ECO:0000256" key="6">
    <source>
        <dbReference type="ARBA" id="ARBA00023136"/>
    </source>
</evidence>
<organism evidence="10 11">
    <name type="scientific">Methanospirillum purgamenti</name>
    <dbReference type="NCBI Taxonomy" id="2834276"/>
    <lineage>
        <taxon>Archaea</taxon>
        <taxon>Methanobacteriati</taxon>
        <taxon>Methanobacteriota</taxon>
        <taxon>Stenosarchaea group</taxon>
        <taxon>Methanomicrobia</taxon>
        <taxon>Methanomicrobiales</taxon>
        <taxon>Methanospirillaceae</taxon>
        <taxon>Methanospirillum</taxon>
    </lineage>
</organism>
<dbReference type="GO" id="GO:0016887">
    <property type="term" value="F:ATP hydrolysis activity"/>
    <property type="evidence" value="ECO:0007669"/>
    <property type="project" value="InterPro"/>
</dbReference>